<proteinExistence type="predicted"/>
<evidence type="ECO:0000313" key="1">
    <source>
        <dbReference type="EMBL" id="MDT7828320.1"/>
    </source>
</evidence>
<name>A0ABU3L3I8_9FLAO</name>
<sequence>MKNIQKRTGTFFIVLLAVVTFWGCTEDFEEINQNPNFPEQASPELLLPGVIRQMAYNWGDQGWDEGFTVVQYGARLQFTSGDRYNWSPTNDPYFDAYDSMRDVENILRETKENPNLQNYYGVGLIVKSWIYSYLTDAYGAVPYTNATKGISEGNITPEFTPQQEIYSGILADLKSANQILTGMDNISGDILYGGDVNKWRKFANSLRLRHLMRISNVDNQTAVAGMNEIVNDPDTYPVFEGNEDNAAVQWNSDDPQPKFETRSGSFDEVRLSLTLETRLKELNDRRLIVYAQPTSASGEGIYSDNLDDYVGMPNGLDDAAALAYSPSGNPAEAGSNYISRLGVLLTCRACDEENASPTASQTILMDYAELQFILAEARERGFISLGEAGQYYEKGIRASFGYYTDRIVAGGWNEIAANLQSFDLDGYIAQNDVVYAGSTAERLEKIALQKWISLFYTGFEAWSDWRRTGMPEIVPGQDAANNGQVPVRFLYPNEVKSTNNANYQEAVNQIGGDDLNTRLWWDTTDSN</sequence>
<accession>A0ABU3L3I8</accession>
<comment type="caution">
    <text evidence="1">The sequence shown here is derived from an EMBL/GenBank/DDBJ whole genome shotgun (WGS) entry which is preliminary data.</text>
</comment>
<gene>
    <name evidence="1" type="ORF">RQM65_06565</name>
</gene>
<dbReference type="Proteomes" id="UP001250656">
    <property type="component" value="Unassembled WGS sequence"/>
</dbReference>
<dbReference type="EMBL" id="JAVTTP010000001">
    <property type="protein sequence ID" value="MDT7828320.1"/>
    <property type="molecule type" value="Genomic_DNA"/>
</dbReference>
<reference evidence="1 2" key="1">
    <citation type="submission" date="2023-09" db="EMBL/GenBank/DDBJ databases">
        <title>Novel taxa isolated from Blanes Bay.</title>
        <authorList>
            <person name="Rey-Velasco X."/>
            <person name="Lucena T."/>
        </authorList>
    </citation>
    <scope>NUCLEOTIDE SEQUENCE [LARGE SCALE GENOMIC DNA]</scope>
    <source>
        <strain evidence="1 2">S334</strain>
    </source>
</reference>
<organism evidence="1 2">
    <name type="scientific">Pricia mediterranea</name>
    <dbReference type="NCBI Taxonomy" id="3076079"/>
    <lineage>
        <taxon>Bacteria</taxon>
        <taxon>Pseudomonadati</taxon>
        <taxon>Bacteroidota</taxon>
        <taxon>Flavobacteriia</taxon>
        <taxon>Flavobacteriales</taxon>
        <taxon>Flavobacteriaceae</taxon>
        <taxon>Pricia</taxon>
    </lineage>
</organism>
<keyword evidence="2" id="KW-1185">Reference proteome</keyword>
<keyword evidence="1" id="KW-0449">Lipoprotein</keyword>
<protein>
    <submittedName>
        <fullName evidence="1">SusD/RagB family nutrient-binding outer membrane lipoprotein</fullName>
    </submittedName>
</protein>
<dbReference type="Pfam" id="PF12771">
    <property type="entry name" value="SusD-like_2"/>
    <property type="match status" value="1"/>
</dbReference>
<dbReference type="InterPro" id="IPR041662">
    <property type="entry name" value="SusD-like_2"/>
</dbReference>
<evidence type="ECO:0000313" key="2">
    <source>
        <dbReference type="Proteomes" id="UP001250656"/>
    </source>
</evidence>
<dbReference type="SUPFAM" id="SSF48452">
    <property type="entry name" value="TPR-like"/>
    <property type="match status" value="1"/>
</dbReference>
<dbReference type="RefSeq" id="WP_314013575.1">
    <property type="nucleotide sequence ID" value="NZ_JAVTTP010000001.1"/>
</dbReference>
<dbReference type="InterPro" id="IPR011990">
    <property type="entry name" value="TPR-like_helical_dom_sf"/>
</dbReference>
<dbReference type="Gene3D" id="1.25.40.390">
    <property type="match status" value="1"/>
</dbReference>